<dbReference type="InterPro" id="IPR023405">
    <property type="entry name" value="Topo_IA_core_domain"/>
</dbReference>
<dbReference type="AlphaFoldDB" id="A0A346AWS1"/>
<dbReference type="KEGG" id="meg:DKB62_01300"/>
<dbReference type="GO" id="GO:0006310">
    <property type="term" value="P:DNA recombination"/>
    <property type="evidence" value="ECO:0007669"/>
    <property type="project" value="TreeGrafter"/>
</dbReference>
<dbReference type="GO" id="GO:0003917">
    <property type="term" value="F:DNA topoisomerase type I (single strand cut, ATP-independent) activity"/>
    <property type="evidence" value="ECO:0007669"/>
    <property type="project" value="UniProtKB-EC"/>
</dbReference>
<dbReference type="NCBIfam" id="TIGR01056">
    <property type="entry name" value="topB"/>
    <property type="match status" value="1"/>
</dbReference>
<evidence type="ECO:0000256" key="2">
    <source>
        <dbReference type="ARBA" id="ARBA00009446"/>
    </source>
</evidence>
<evidence type="ECO:0000256" key="9">
    <source>
        <dbReference type="ARBA" id="ARBA00030003"/>
    </source>
</evidence>
<dbReference type="PROSITE" id="PS00396">
    <property type="entry name" value="TOPO_IA_1"/>
    <property type="match status" value="1"/>
</dbReference>
<evidence type="ECO:0000256" key="6">
    <source>
        <dbReference type="ARBA" id="ARBA00023029"/>
    </source>
</evidence>
<evidence type="ECO:0000313" key="15">
    <source>
        <dbReference type="Proteomes" id="UP000254337"/>
    </source>
</evidence>
<dbReference type="CDD" id="cd03362">
    <property type="entry name" value="TOPRIM_TopoIA_TopoIII"/>
    <property type="match status" value="1"/>
</dbReference>
<dbReference type="GO" id="GO:0006281">
    <property type="term" value="P:DNA repair"/>
    <property type="evidence" value="ECO:0007669"/>
    <property type="project" value="TreeGrafter"/>
</dbReference>
<evidence type="ECO:0000256" key="3">
    <source>
        <dbReference type="ARBA" id="ARBA00012891"/>
    </source>
</evidence>
<dbReference type="InterPro" id="IPR005738">
    <property type="entry name" value="TopoIII"/>
</dbReference>
<dbReference type="EMBL" id="CP029462">
    <property type="protein sequence ID" value="AXL20314.1"/>
    <property type="molecule type" value="Genomic_DNA"/>
</dbReference>
<dbReference type="SMART" id="SM00436">
    <property type="entry name" value="TOP1Bc"/>
    <property type="match status" value="1"/>
</dbReference>
<dbReference type="GO" id="GO:0046872">
    <property type="term" value="F:metal ion binding"/>
    <property type="evidence" value="ECO:0007669"/>
    <property type="project" value="UniProtKB-KW"/>
</dbReference>
<dbReference type="PRINTS" id="PR00417">
    <property type="entry name" value="PRTPISMRASEI"/>
</dbReference>
<dbReference type="SMART" id="SM00493">
    <property type="entry name" value="TOPRIM"/>
    <property type="match status" value="1"/>
</dbReference>
<evidence type="ECO:0000313" key="14">
    <source>
        <dbReference type="EMBL" id="AXL20314.1"/>
    </source>
</evidence>
<dbReference type="GO" id="GO:0003677">
    <property type="term" value="F:DNA binding"/>
    <property type="evidence" value="ECO:0007669"/>
    <property type="project" value="UniProtKB-KW"/>
</dbReference>
<keyword evidence="6" id="KW-0799">Topoisomerase</keyword>
<dbReference type="InterPro" id="IPR003601">
    <property type="entry name" value="Topo_IA_2"/>
</dbReference>
<evidence type="ECO:0000256" key="10">
    <source>
        <dbReference type="ARBA" id="ARBA00031985"/>
    </source>
</evidence>
<feature type="domain" description="Topo IA-type catalytic" evidence="13">
    <location>
        <begin position="151"/>
        <end position="601"/>
    </location>
</feature>
<dbReference type="GO" id="GO:0006265">
    <property type="term" value="P:DNA topological change"/>
    <property type="evidence" value="ECO:0007669"/>
    <property type="project" value="InterPro"/>
</dbReference>
<dbReference type="NCBIfam" id="NF005829">
    <property type="entry name" value="PRK07726.1"/>
    <property type="match status" value="1"/>
</dbReference>
<dbReference type="InterPro" id="IPR003602">
    <property type="entry name" value="Topo_IA_DNA-bd_dom"/>
</dbReference>
<dbReference type="GO" id="GO:0043597">
    <property type="term" value="C:cytoplasmic replication fork"/>
    <property type="evidence" value="ECO:0007669"/>
    <property type="project" value="TreeGrafter"/>
</dbReference>
<dbReference type="InterPro" id="IPR023406">
    <property type="entry name" value="Topo_IA_AS"/>
</dbReference>
<dbReference type="PANTHER" id="PTHR11390:SF21">
    <property type="entry name" value="DNA TOPOISOMERASE 3-ALPHA"/>
    <property type="match status" value="1"/>
</dbReference>
<name>A0A346AWS1_9FIRM</name>
<dbReference type="CDD" id="cd00186">
    <property type="entry name" value="TOP1Ac"/>
    <property type="match status" value="1"/>
</dbReference>
<dbReference type="InterPro" id="IPR013825">
    <property type="entry name" value="Topo_IA_cen_sub2"/>
</dbReference>
<dbReference type="PANTHER" id="PTHR11390">
    <property type="entry name" value="PROKARYOTIC DNA TOPOISOMERASE"/>
    <property type="match status" value="1"/>
</dbReference>
<dbReference type="InterPro" id="IPR013824">
    <property type="entry name" value="Topo_IA_cen_sub1"/>
</dbReference>
<dbReference type="InterPro" id="IPR006171">
    <property type="entry name" value="TOPRIM_dom"/>
</dbReference>
<keyword evidence="8 14" id="KW-0413">Isomerase</keyword>
<dbReference type="PROSITE" id="PS52039">
    <property type="entry name" value="TOPO_IA_2"/>
    <property type="match status" value="1"/>
</dbReference>
<dbReference type="InterPro" id="IPR013497">
    <property type="entry name" value="Topo_IA_cen"/>
</dbReference>
<dbReference type="Gene3D" id="1.10.290.10">
    <property type="entry name" value="Topoisomerase I, domain 4"/>
    <property type="match status" value="1"/>
</dbReference>
<accession>A0A346AWS1</accession>
<dbReference type="RefSeq" id="WP_107195986.1">
    <property type="nucleotide sequence ID" value="NZ_CALYAU010000003.1"/>
</dbReference>
<evidence type="ECO:0000256" key="5">
    <source>
        <dbReference type="ARBA" id="ARBA00022842"/>
    </source>
</evidence>
<dbReference type="Pfam" id="PF01131">
    <property type="entry name" value="Topoisom_bac"/>
    <property type="match status" value="1"/>
</dbReference>
<comment type="similarity">
    <text evidence="2">Belongs to the type IA topoisomerase family.</text>
</comment>
<evidence type="ECO:0000256" key="7">
    <source>
        <dbReference type="ARBA" id="ARBA00023125"/>
    </source>
</evidence>
<organism evidence="14 15">
    <name type="scientific">Megasphaera stantonii</name>
    <dbReference type="NCBI Taxonomy" id="2144175"/>
    <lineage>
        <taxon>Bacteria</taxon>
        <taxon>Bacillati</taxon>
        <taxon>Bacillota</taxon>
        <taxon>Negativicutes</taxon>
        <taxon>Veillonellales</taxon>
        <taxon>Veillonellaceae</taxon>
        <taxon>Megasphaera</taxon>
    </lineage>
</organism>
<evidence type="ECO:0000256" key="4">
    <source>
        <dbReference type="ARBA" id="ARBA00022723"/>
    </source>
</evidence>
<dbReference type="InterPro" id="IPR013826">
    <property type="entry name" value="Topo_IA_cen_sub3"/>
</dbReference>
<dbReference type="Gene3D" id="3.40.50.140">
    <property type="match status" value="1"/>
</dbReference>
<protein>
    <recommendedName>
        <fullName evidence="3">DNA topoisomerase</fullName>
        <ecNumber evidence="3">5.6.2.1</ecNumber>
    </recommendedName>
    <alternativeName>
        <fullName evidence="12">Omega-protein</fullName>
    </alternativeName>
    <alternativeName>
        <fullName evidence="11">Relaxing enzyme</fullName>
    </alternativeName>
    <alternativeName>
        <fullName evidence="9">Swivelase</fullName>
    </alternativeName>
    <alternativeName>
        <fullName evidence="10">Untwisting enzyme</fullName>
    </alternativeName>
</protein>
<dbReference type="Pfam" id="PF01751">
    <property type="entry name" value="Toprim"/>
    <property type="match status" value="1"/>
</dbReference>
<sequence>MYTVYIAEKPDIARAIAAHIWPDATYQKNKYDITNGDTVICWCHGHILRPKEPEEYDTAYKSWSEYQIFPPQWGIVPMANEKELLTAIASYLKKADIVIHAGDPDREGQLLVDEVLRYCSYKGPVKRLLINAKDDVSMQRAFASMEDNKKYEPLYESALARQQADWLVGMNLTRAYTTNARKYGYDTVWRIGRVQIPTLALVVRREREINAFKSKTYYELLGTFAKDNIPFKAKLVPDEDLPIDEENRVLDEHVLKAVKEKVSQANATVETVEEKEGTKQPPLPHSLDTLQVLANKKLGLSPGETLATVQALYEKKYVTYPRSDCNYIPSSQKDDAQRILVMLQNYGLPAAITANPAITSKAFNDAKVTAHHAIIPTGVEPQDLNDKELKIYQLIAEYYCYQFYDPYRFKKVSFTIKAADCLFKGSGTLPITLGFMQIYGEKEKPEDNAVLPTLKPGDEVTADYAIAQKKTTPPKRFTEGTLLAAMTNIWRFIASDNPNREKLKEVKGIGTPATRDQIIAKLEATNGKGHKLEPYITKKGKSTELIPTPIGCALIDTIDQSLTYPDTTAVMEYELSNIASGKISRDAYITTVIDLVNRNVTHAETVVYPAPPGKKIFACPICKTGQLLRKYSAKHTMHFWICSNKDCISPVTKQTVFYEDHDGEPVLAFCPHDNAPLSRWKGKYGHFWKCRVCNSTYNDANGKPDFTKKKKSAK</sequence>
<keyword evidence="15" id="KW-1185">Reference proteome</keyword>
<reference evidence="14 15" key="1">
    <citation type="submission" date="2018-05" db="EMBL/GenBank/DDBJ databases">
        <title>Complete genome sequence of Megasphaera sp. AJH120T, isolated from the ceca of a chicken.</title>
        <authorList>
            <person name="Maki J."/>
            <person name="Looft T."/>
        </authorList>
    </citation>
    <scope>NUCLEOTIDE SEQUENCE [LARGE SCALE GENOMIC DNA]</scope>
    <source>
        <strain evidence="14 15">AJH120</strain>
    </source>
</reference>
<dbReference type="OrthoDB" id="9803554at2"/>
<keyword evidence="4" id="KW-0479">Metal-binding</keyword>
<evidence type="ECO:0000256" key="8">
    <source>
        <dbReference type="ARBA" id="ARBA00023235"/>
    </source>
</evidence>
<dbReference type="Proteomes" id="UP000254337">
    <property type="component" value="Chromosome"/>
</dbReference>
<dbReference type="Gene3D" id="1.10.460.10">
    <property type="entry name" value="Topoisomerase I, domain 2"/>
    <property type="match status" value="1"/>
</dbReference>
<evidence type="ECO:0000259" key="13">
    <source>
        <dbReference type="PROSITE" id="PS52039"/>
    </source>
</evidence>
<dbReference type="InterPro" id="IPR000380">
    <property type="entry name" value="Topo_IA"/>
</dbReference>
<dbReference type="SMART" id="SM00437">
    <property type="entry name" value="TOP1Ac"/>
    <property type="match status" value="1"/>
</dbReference>
<evidence type="ECO:0000256" key="1">
    <source>
        <dbReference type="ARBA" id="ARBA00000213"/>
    </source>
</evidence>
<dbReference type="SUPFAM" id="SSF56712">
    <property type="entry name" value="Prokaryotic type I DNA topoisomerase"/>
    <property type="match status" value="1"/>
</dbReference>
<dbReference type="EC" id="5.6.2.1" evidence="3"/>
<proteinExistence type="inferred from homology"/>
<evidence type="ECO:0000256" key="12">
    <source>
        <dbReference type="ARBA" id="ARBA00032877"/>
    </source>
</evidence>
<evidence type="ECO:0000256" key="11">
    <source>
        <dbReference type="ARBA" id="ARBA00032235"/>
    </source>
</evidence>
<dbReference type="Gene3D" id="2.70.20.10">
    <property type="entry name" value="Topoisomerase I, domain 3"/>
    <property type="match status" value="1"/>
</dbReference>
<keyword evidence="5" id="KW-0460">Magnesium</keyword>
<keyword evidence="7" id="KW-0238">DNA-binding</keyword>
<dbReference type="InterPro" id="IPR034144">
    <property type="entry name" value="TOPRIM_TopoIII"/>
</dbReference>
<comment type="catalytic activity">
    <reaction evidence="1">
        <text>ATP-independent breakage of single-stranded DNA, followed by passage and rejoining.</text>
        <dbReference type="EC" id="5.6.2.1"/>
    </reaction>
</comment>
<gene>
    <name evidence="14" type="ORF">DKB62_01300</name>
</gene>